<dbReference type="Gene3D" id="2.160.20.10">
    <property type="entry name" value="Single-stranded right-handed beta-helix, Pectin lyase-like"/>
    <property type="match status" value="2"/>
</dbReference>
<dbReference type="RefSeq" id="WP_265270021.1">
    <property type="nucleotide sequence ID" value="NZ_JANFAV010000013.1"/>
</dbReference>
<dbReference type="EMBL" id="JANFAV010000013">
    <property type="protein sequence ID" value="MCW6536469.1"/>
    <property type="molecule type" value="Genomic_DNA"/>
</dbReference>
<feature type="signal peptide" evidence="1">
    <location>
        <begin position="1"/>
        <end position="20"/>
    </location>
</feature>
<dbReference type="InterPro" id="IPR011050">
    <property type="entry name" value="Pectin_lyase_fold/virulence"/>
</dbReference>
<feature type="chain" id="PRO_5041257201" evidence="1">
    <location>
        <begin position="21"/>
        <end position="360"/>
    </location>
</feature>
<dbReference type="AlphaFoldDB" id="A0AA41ZGG9"/>
<sequence>MIRASFVAALALSTVAACNAQPTTGPLSGKEWAALAAAARPGGVIDLGERRVTFARVKGLHDVTIKGGVFGPVVLDQWRNVTFDGTRFETPPAERVMHGFAAPYVDAYSSERLTFRNATFVGYVDDAGNLTTGGINGRGGADITVSGCTFRELGTVATFMRTGGVVFTRNRFDTVREGVRLVGASKATIAHNRMGPFRPAKGDHPDAVQFFTAGLTRPDDRAAHDVLIEGNFIDPGPNAHVQGIFIGDEAKLYTSGRGYANITVRNNVLIGTGWHGITVGPHGPGLTIEGNRLLIRRSNDGVTDNWIMVGDGGGVVRNNYAGSIKLARGVTGKGNTSVKRPARAAEISAAAARLAPDASR</sequence>
<dbReference type="InterPro" id="IPR006626">
    <property type="entry name" value="PbH1"/>
</dbReference>
<evidence type="ECO:0000256" key="1">
    <source>
        <dbReference type="SAM" id="SignalP"/>
    </source>
</evidence>
<keyword evidence="3" id="KW-1185">Reference proteome</keyword>
<gene>
    <name evidence="2" type="ORF">NEE01_16955</name>
</gene>
<evidence type="ECO:0000313" key="2">
    <source>
        <dbReference type="EMBL" id="MCW6536469.1"/>
    </source>
</evidence>
<comment type="caution">
    <text evidence="2">The sequence shown here is derived from an EMBL/GenBank/DDBJ whole genome shotgun (WGS) entry which is preliminary data.</text>
</comment>
<accession>A0AA41ZGG9</accession>
<reference evidence="2" key="1">
    <citation type="submission" date="2022-06" db="EMBL/GenBank/DDBJ databases">
        <title>Sphingomonas sp. nov. isolated from rhizosphere soil of tomato.</title>
        <authorList>
            <person name="Dong H."/>
            <person name="Gao R."/>
        </authorList>
    </citation>
    <scope>NUCLEOTIDE SEQUENCE</scope>
    <source>
        <strain evidence="2">MMSM24</strain>
    </source>
</reference>
<evidence type="ECO:0000313" key="3">
    <source>
        <dbReference type="Proteomes" id="UP001165565"/>
    </source>
</evidence>
<dbReference type="SMART" id="SM00710">
    <property type="entry name" value="PbH1"/>
    <property type="match status" value="3"/>
</dbReference>
<proteinExistence type="predicted"/>
<protein>
    <submittedName>
        <fullName evidence="2">Right-handed parallel beta-helix repeat-containing protein</fullName>
    </submittedName>
</protein>
<dbReference type="PROSITE" id="PS51257">
    <property type="entry name" value="PROKAR_LIPOPROTEIN"/>
    <property type="match status" value="1"/>
</dbReference>
<dbReference type="SUPFAM" id="SSF51126">
    <property type="entry name" value="Pectin lyase-like"/>
    <property type="match status" value="1"/>
</dbReference>
<dbReference type="Proteomes" id="UP001165565">
    <property type="component" value="Unassembled WGS sequence"/>
</dbReference>
<keyword evidence="1" id="KW-0732">Signal</keyword>
<organism evidence="2 3">
    <name type="scientific">Sphingomonas lycopersici</name>
    <dbReference type="NCBI Taxonomy" id="2951807"/>
    <lineage>
        <taxon>Bacteria</taxon>
        <taxon>Pseudomonadati</taxon>
        <taxon>Pseudomonadota</taxon>
        <taxon>Alphaproteobacteria</taxon>
        <taxon>Sphingomonadales</taxon>
        <taxon>Sphingomonadaceae</taxon>
        <taxon>Sphingomonas</taxon>
    </lineage>
</organism>
<name>A0AA41ZGG9_9SPHN</name>
<dbReference type="InterPro" id="IPR012334">
    <property type="entry name" value="Pectin_lyas_fold"/>
</dbReference>